<protein>
    <submittedName>
        <fullName evidence="1">Uncharacterized protein</fullName>
    </submittedName>
</protein>
<sequence>MIHVPIPQPILNLVHQVSGLDLSTQQANATARVAATCMVRYLYPMPTNRHLQDAATLGGSVLCAAQRSTQDHSTGMLPLFSVSAVCGAMVLEPFAINRASFLFALVAWGALEPCTFEMRARMSRVRSNRVWTTFCRSYAG</sequence>
<dbReference type="AlphaFoldDB" id="A0A9X8E845"/>
<comment type="caution">
    <text evidence="1">The sequence shown here is derived from an EMBL/GenBank/DDBJ whole genome shotgun (WGS) entry which is preliminary data.</text>
</comment>
<evidence type="ECO:0000313" key="1">
    <source>
        <dbReference type="EMBL" id="RLO10804.1"/>
    </source>
</evidence>
<reference evidence="1 2" key="1">
    <citation type="journal article" date="2018" name="J. Invertebr. Pathol.">
        <title>New genotyping method for the causative agent of crayfish plague (Aphanomyces astaci) based on whole genome data.</title>
        <authorList>
            <person name="Minardi D."/>
            <person name="Studholme D.J."/>
            <person name="van der Giezen M."/>
            <person name="Pretto T."/>
            <person name="Oidtmann B."/>
        </authorList>
    </citation>
    <scope>NUCLEOTIDE SEQUENCE [LARGE SCALE GENOMIC DNA]</scope>
    <source>
        <strain evidence="1 2">KB13</strain>
    </source>
</reference>
<dbReference type="Proteomes" id="UP000275652">
    <property type="component" value="Unassembled WGS sequence"/>
</dbReference>
<gene>
    <name evidence="1" type="ORF">DYB28_015158</name>
</gene>
<organism evidence="1 2">
    <name type="scientific">Aphanomyces astaci</name>
    <name type="common">Crayfish plague agent</name>
    <dbReference type="NCBI Taxonomy" id="112090"/>
    <lineage>
        <taxon>Eukaryota</taxon>
        <taxon>Sar</taxon>
        <taxon>Stramenopiles</taxon>
        <taxon>Oomycota</taxon>
        <taxon>Saprolegniomycetes</taxon>
        <taxon>Saprolegniales</taxon>
        <taxon>Verrucalvaceae</taxon>
        <taxon>Aphanomyces</taxon>
    </lineage>
</organism>
<name>A0A9X8E845_APHAT</name>
<dbReference type="EMBL" id="QUTI01017215">
    <property type="protein sequence ID" value="RLO10804.1"/>
    <property type="molecule type" value="Genomic_DNA"/>
</dbReference>
<proteinExistence type="predicted"/>
<accession>A0A9X8E845</accession>
<evidence type="ECO:0000313" key="2">
    <source>
        <dbReference type="Proteomes" id="UP000275652"/>
    </source>
</evidence>